<dbReference type="RefSeq" id="WP_170118733.1">
    <property type="nucleotide sequence ID" value="NZ_PYAS01000003.1"/>
</dbReference>
<comment type="caution">
    <text evidence="1">The sequence shown here is derived from an EMBL/GenBank/DDBJ whole genome shotgun (WGS) entry which is preliminary data.</text>
</comment>
<protein>
    <submittedName>
        <fullName evidence="1">Uncharacterized protein</fullName>
    </submittedName>
</protein>
<gene>
    <name evidence="1" type="ORF">CLV60_103339</name>
</gene>
<dbReference type="Proteomes" id="UP000241964">
    <property type="component" value="Unassembled WGS sequence"/>
</dbReference>
<reference evidence="1 2" key="1">
    <citation type="submission" date="2018-03" db="EMBL/GenBank/DDBJ databases">
        <title>Genomic Encyclopedia of Archaeal and Bacterial Type Strains, Phase II (KMG-II): from individual species to whole genera.</title>
        <authorList>
            <person name="Goeker M."/>
        </authorList>
    </citation>
    <scope>NUCLEOTIDE SEQUENCE [LARGE SCALE GENOMIC DNA]</scope>
    <source>
        <strain evidence="1 2">DSM 29057</strain>
    </source>
</reference>
<name>A0A2P8GBX3_9BACT</name>
<sequence>MKPRFEQRYIAKAPNPDQLTTPYTPEFFKEHGAILYQFVPTIRGNELLPGEVRYGYKFYLLDDPGKEGVFYLSSHKDIETLKSRSKFLSRVEREILKIS</sequence>
<keyword evidence="2" id="KW-1185">Reference proteome</keyword>
<dbReference type="EMBL" id="PYAS01000003">
    <property type="protein sequence ID" value="PSL31473.1"/>
    <property type="molecule type" value="Genomic_DNA"/>
</dbReference>
<organism evidence="1 2">
    <name type="scientific">Dyadobacter jiangsuensis</name>
    <dbReference type="NCBI Taxonomy" id="1591085"/>
    <lineage>
        <taxon>Bacteria</taxon>
        <taxon>Pseudomonadati</taxon>
        <taxon>Bacteroidota</taxon>
        <taxon>Cytophagia</taxon>
        <taxon>Cytophagales</taxon>
        <taxon>Spirosomataceae</taxon>
        <taxon>Dyadobacter</taxon>
    </lineage>
</organism>
<accession>A0A2P8GBX3</accession>
<proteinExistence type="predicted"/>
<evidence type="ECO:0000313" key="1">
    <source>
        <dbReference type="EMBL" id="PSL31473.1"/>
    </source>
</evidence>
<dbReference type="AlphaFoldDB" id="A0A2P8GBX3"/>
<evidence type="ECO:0000313" key="2">
    <source>
        <dbReference type="Proteomes" id="UP000241964"/>
    </source>
</evidence>